<reference evidence="3 4" key="1">
    <citation type="submission" date="2017-09" db="EMBL/GenBank/DDBJ databases">
        <title>Depth-based differentiation of microbial function through sediment-hosted aquifers and enrichment of novel symbionts in the deep terrestrial subsurface.</title>
        <authorList>
            <person name="Probst A.J."/>
            <person name="Ladd B."/>
            <person name="Jarett J.K."/>
            <person name="Geller-Mcgrath D.E."/>
            <person name="Sieber C.M."/>
            <person name="Emerson J.B."/>
            <person name="Anantharaman K."/>
            <person name="Thomas B.C."/>
            <person name="Malmstrom R."/>
            <person name="Stieglmeier M."/>
            <person name="Klingl A."/>
            <person name="Woyke T."/>
            <person name="Ryan C.M."/>
            <person name="Banfield J.F."/>
        </authorList>
    </citation>
    <scope>NUCLEOTIDE SEQUENCE [LARGE SCALE GENOMIC DNA]</scope>
    <source>
        <strain evidence="3">CG11_big_fil_rev_8_21_14_0_20_45_26</strain>
    </source>
</reference>
<sequence length="481" mass="53230">MLRKIIYFKLVILALILIGITVFILTFDLNRYKPDVETKLSQAIGYPVKIESLSLSLHKGLALQVKGLSIHAVDDQFAVFLDRFFLIAELKPLFKRHIKITQCLIESPQVEIRGSKGLPVPPTQVSIISQSPKMEPSQNLPSKPKKIKIPYVDEFNVSKIVISNGEVLFGDGQNGYSIRDIDLILNNVAFESPTGFQGSCKLDLGLEKQISVKGTLNYPEQLVDFVGIIDQNIEVKGSMANFMRVPVYRLEVALKNLDIASFYTPAQREQEYLAGSVYGNVALTTSGKSAIDIVRSLQGEGHLQVINGALKNRNILRENLEKITQIPGLNILFQVDLGPAYQTLLNSPDTSFQELNTALKIERMRVHIQSLSIQHPEYSIGLSGTFGFNLEADLQGSLALHKTMAAALIKKVKELVWIANPAGEIVIPFSYQGVYPHANLKPDVGHLVKQTVETVGMDLLNQALNQFLAPEESQKTSAPTS</sequence>
<organism evidence="3 4">
    <name type="scientific">Candidatus Abzuiibacterium crystallinum</name>
    <dbReference type="NCBI Taxonomy" id="1974748"/>
    <lineage>
        <taxon>Bacteria</taxon>
        <taxon>Pseudomonadati</taxon>
        <taxon>Candidatus Omnitrophota</taxon>
        <taxon>Candidatus Abzuiibacterium</taxon>
    </lineage>
</organism>
<keyword evidence="1" id="KW-0472">Membrane</keyword>
<evidence type="ECO:0000256" key="1">
    <source>
        <dbReference type="SAM" id="Phobius"/>
    </source>
</evidence>
<dbReference type="InterPro" id="IPR052894">
    <property type="entry name" value="AsmA-related"/>
</dbReference>
<dbReference type="Proteomes" id="UP000230859">
    <property type="component" value="Unassembled WGS sequence"/>
</dbReference>
<feature type="transmembrane region" description="Helical" evidence="1">
    <location>
        <begin position="7"/>
        <end position="27"/>
    </location>
</feature>
<proteinExistence type="predicted"/>
<dbReference type="EMBL" id="PCVY01000066">
    <property type="protein sequence ID" value="PIQ85430.1"/>
    <property type="molecule type" value="Genomic_DNA"/>
</dbReference>
<name>A0A2H0LLZ2_9BACT</name>
<dbReference type="PANTHER" id="PTHR30441:SF4">
    <property type="entry name" value="PROTEIN ASMA"/>
    <property type="match status" value="1"/>
</dbReference>
<keyword evidence="1" id="KW-1133">Transmembrane helix</keyword>
<evidence type="ECO:0000259" key="2">
    <source>
        <dbReference type="Pfam" id="PF05170"/>
    </source>
</evidence>
<dbReference type="InterPro" id="IPR007844">
    <property type="entry name" value="AsmA"/>
</dbReference>
<gene>
    <name evidence="3" type="ORF">COV74_08950</name>
</gene>
<dbReference type="AlphaFoldDB" id="A0A2H0LLZ2"/>
<protein>
    <recommendedName>
        <fullName evidence="2">AsmA domain-containing protein</fullName>
    </recommendedName>
</protein>
<evidence type="ECO:0000313" key="3">
    <source>
        <dbReference type="EMBL" id="PIQ85430.1"/>
    </source>
</evidence>
<evidence type="ECO:0000313" key="4">
    <source>
        <dbReference type="Proteomes" id="UP000230859"/>
    </source>
</evidence>
<dbReference type="Pfam" id="PF05170">
    <property type="entry name" value="AsmA"/>
    <property type="match status" value="1"/>
</dbReference>
<comment type="caution">
    <text evidence="3">The sequence shown here is derived from an EMBL/GenBank/DDBJ whole genome shotgun (WGS) entry which is preliminary data.</text>
</comment>
<accession>A0A2H0LLZ2</accession>
<dbReference type="PANTHER" id="PTHR30441">
    <property type="entry name" value="DUF748 DOMAIN-CONTAINING PROTEIN"/>
    <property type="match status" value="1"/>
</dbReference>
<feature type="domain" description="AsmA" evidence="2">
    <location>
        <begin position="10"/>
        <end position="205"/>
    </location>
</feature>
<dbReference type="GO" id="GO:0005886">
    <property type="term" value="C:plasma membrane"/>
    <property type="evidence" value="ECO:0007669"/>
    <property type="project" value="TreeGrafter"/>
</dbReference>
<keyword evidence="1" id="KW-0812">Transmembrane</keyword>
<dbReference type="GO" id="GO:0090313">
    <property type="term" value="P:regulation of protein targeting to membrane"/>
    <property type="evidence" value="ECO:0007669"/>
    <property type="project" value="TreeGrafter"/>
</dbReference>